<evidence type="ECO:0000256" key="5">
    <source>
        <dbReference type="ARBA" id="ARBA00022777"/>
    </source>
</evidence>
<keyword evidence="5 10" id="KW-0418">Kinase</keyword>
<evidence type="ECO:0000256" key="3">
    <source>
        <dbReference type="ARBA" id="ARBA00022679"/>
    </source>
</evidence>
<dbReference type="Pfam" id="PF00069">
    <property type="entry name" value="Pkinase"/>
    <property type="match status" value="1"/>
</dbReference>
<dbReference type="PANTHER" id="PTHR43289:SF6">
    <property type="entry name" value="SERINE_THREONINE-PROTEIN KINASE NEKL-3"/>
    <property type="match status" value="1"/>
</dbReference>
<dbReference type="KEGG" id="sfug:CNQ36_21540"/>
<dbReference type="InterPro" id="IPR000719">
    <property type="entry name" value="Prot_kinase_dom"/>
</dbReference>
<protein>
    <recommendedName>
        <fullName evidence="1">non-specific serine/threonine protein kinase</fullName>
        <ecNumber evidence="1">2.7.11.1</ecNumber>
    </recommendedName>
</protein>
<dbReference type="GO" id="GO:0005524">
    <property type="term" value="F:ATP binding"/>
    <property type="evidence" value="ECO:0007669"/>
    <property type="project" value="UniProtKB-UniRule"/>
</dbReference>
<evidence type="ECO:0000256" key="7">
    <source>
        <dbReference type="PROSITE-ProRule" id="PRU10141"/>
    </source>
</evidence>
<reference evidence="10 11" key="1">
    <citation type="submission" date="2017-09" db="EMBL/GenBank/DDBJ databases">
        <authorList>
            <person name="Zhang H."/>
            <person name="Hu S."/>
            <person name="Xu J."/>
            <person name="He Z."/>
        </authorList>
    </citation>
    <scope>NUCLEOTIDE SEQUENCE [LARGE SCALE GENOMIC DNA]</scope>
    <source>
        <strain evidence="10 11">TXX3120</strain>
    </source>
</reference>
<evidence type="ECO:0000313" key="11">
    <source>
        <dbReference type="Proteomes" id="UP000282170"/>
    </source>
</evidence>
<feature type="compositionally biased region" description="Pro residues" evidence="8">
    <location>
        <begin position="21"/>
        <end position="34"/>
    </location>
</feature>
<dbReference type="RefSeq" id="WP_121547199.1">
    <property type="nucleotide sequence ID" value="NZ_CP023407.1"/>
</dbReference>
<evidence type="ECO:0000256" key="4">
    <source>
        <dbReference type="ARBA" id="ARBA00022741"/>
    </source>
</evidence>
<dbReference type="PROSITE" id="PS00107">
    <property type="entry name" value="PROTEIN_KINASE_ATP"/>
    <property type="match status" value="1"/>
</dbReference>
<evidence type="ECO:0000256" key="1">
    <source>
        <dbReference type="ARBA" id="ARBA00012513"/>
    </source>
</evidence>
<keyword evidence="11" id="KW-1185">Reference proteome</keyword>
<evidence type="ECO:0000313" key="10">
    <source>
        <dbReference type="EMBL" id="AYL37761.1"/>
    </source>
</evidence>
<dbReference type="InterPro" id="IPR008271">
    <property type="entry name" value="Ser/Thr_kinase_AS"/>
</dbReference>
<accession>A0A494V3V0</accession>
<dbReference type="InterPro" id="IPR017441">
    <property type="entry name" value="Protein_kinase_ATP_BS"/>
</dbReference>
<organism evidence="10 11">
    <name type="scientific">Streptomyces fungicidicus</name>
    <dbReference type="NCBI Taxonomy" id="68203"/>
    <lineage>
        <taxon>Bacteria</taxon>
        <taxon>Bacillati</taxon>
        <taxon>Actinomycetota</taxon>
        <taxon>Actinomycetes</taxon>
        <taxon>Kitasatosporales</taxon>
        <taxon>Streptomycetaceae</taxon>
        <taxon>Streptomyces</taxon>
    </lineage>
</organism>
<evidence type="ECO:0000259" key="9">
    <source>
        <dbReference type="PROSITE" id="PS50011"/>
    </source>
</evidence>
<proteinExistence type="predicted"/>
<feature type="binding site" evidence="7">
    <location>
        <position position="92"/>
    </location>
    <ligand>
        <name>ATP</name>
        <dbReference type="ChEBI" id="CHEBI:30616"/>
    </ligand>
</feature>
<evidence type="ECO:0000256" key="6">
    <source>
        <dbReference type="ARBA" id="ARBA00022840"/>
    </source>
</evidence>
<feature type="domain" description="Protein kinase" evidence="9">
    <location>
        <begin position="63"/>
        <end position="326"/>
    </location>
</feature>
<dbReference type="PROSITE" id="PS50011">
    <property type="entry name" value="PROTEIN_KINASE_DOM"/>
    <property type="match status" value="1"/>
</dbReference>
<dbReference type="SUPFAM" id="SSF56112">
    <property type="entry name" value="Protein kinase-like (PK-like)"/>
    <property type="match status" value="1"/>
</dbReference>
<dbReference type="InterPro" id="IPR011009">
    <property type="entry name" value="Kinase-like_dom_sf"/>
</dbReference>
<dbReference type="GO" id="GO:0004674">
    <property type="term" value="F:protein serine/threonine kinase activity"/>
    <property type="evidence" value="ECO:0007669"/>
    <property type="project" value="UniProtKB-KW"/>
</dbReference>
<dbReference type="GeneID" id="93885425"/>
<dbReference type="EC" id="2.7.11.1" evidence="1"/>
<keyword evidence="2 10" id="KW-0723">Serine/threonine-protein kinase</keyword>
<dbReference type="Gene3D" id="3.30.200.20">
    <property type="entry name" value="Phosphorylase Kinase, domain 1"/>
    <property type="match status" value="1"/>
</dbReference>
<evidence type="ECO:0000256" key="2">
    <source>
        <dbReference type="ARBA" id="ARBA00022527"/>
    </source>
</evidence>
<keyword evidence="4 7" id="KW-0547">Nucleotide-binding</keyword>
<keyword evidence="3" id="KW-0808">Transferase</keyword>
<name>A0A494V3V0_9ACTN</name>
<dbReference type="Proteomes" id="UP000282170">
    <property type="component" value="Chromosome"/>
</dbReference>
<keyword evidence="6 7" id="KW-0067">ATP-binding</keyword>
<dbReference type="Gene3D" id="1.10.510.10">
    <property type="entry name" value="Transferase(Phosphotransferase) domain 1"/>
    <property type="match status" value="1"/>
</dbReference>
<sequence length="549" mass="58469">MSNNGGARHGADEPTSFGLQPPNPNPPAAVPHPGNPYAAPARAVPPQPQNDEPGAGRLIAGRYRLLAKLGHGGMGTVWRAKDETVDREVAVKEPRVPEHLPERERANASERMRREARAAARLDHPAVVNVHDVAVVDGRPWIVMELVQGRSLGAVLQEEGTLSAREAARVGLEVLGALEAAHAAGILHRDVKPDNVLLGRYDRVVLTDFGIAQIEGETSLTDTGGFVGSPEYIAPERVLGQRPGPASDLWSLGVVLYAATEGVSPFRRSNTPATLQSVLNATPAAPASARGPLAEIITGLLQKDPARRPNAAQVRAALETAAHPPAPRPTQVVAFPAGDAGGRGVRVGLKTLTGLGAAVVAAAVAAYLVIADPFAGPLPDGWKRHDLGDRVGVAVAVPGDFVKDEQPDDADGTVASFTDPSGLVRVEVDRDLKAEDKNGEIQGSASERAFAHWEELRDGEYSWGIADTPAPKGKPRETTYKEHEAATNTIVYTTTTDPAMVREAQVMYYRSQAGDMYRLWVVYPGRGYFADDGREIARTVIGSWDVHTL</sequence>
<dbReference type="PANTHER" id="PTHR43289">
    <property type="entry name" value="MITOGEN-ACTIVATED PROTEIN KINASE KINASE KINASE 20-RELATED"/>
    <property type="match status" value="1"/>
</dbReference>
<dbReference type="SMART" id="SM00220">
    <property type="entry name" value="S_TKc"/>
    <property type="match status" value="1"/>
</dbReference>
<dbReference type="CDD" id="cd14014">
    <property type="entry name" value="STKc_PknB_like"/>
    <property type="match status" value="1"/>
</dbReference>
<dbReference type="PROSITE" id="PS00108">
    <property type="entry name" value="PROTEIN_KINASE_ST"/>
    <property type="match status" value="1"/>
</dbReference>
<evidence type="ECO:0000256" key="8">
    <source>
        <dbReference type="SAM" id="MobiDB-lite"/>
    </source>
</evidence>
<gene>
    <name evidence="10" type="ORF">CNQ36_21540</name>
</gene>
<dbReference type="AlphaFoldDB" id="A0A494V3V0"/>
<dbReference type="EMBL" id="CP023407">
    <property type="protein sequence ID" value="AYL37761.1"/>
    <property type="molecule type" value="Genomic_DNA"/>
</dbReference>
<feature type="region of interest" description="Disordered" evidence="8">
    <location>
        <begin position="1"/>
        <end position="55"/>
    </location>
</feature>